<dbReference type="Pfam" id="PF05065">
    <property type="entry name" value="Phage_capsid"/>
    <property type="match status" value="1"/>
</dbReference>
<evidence type="ECO:0000313" key="4">
    <source>
        <dbReference type="Proteomes" id="UP001385892"/>
    </source>
</evidence>
<accession>A0ABU8WFT5</accession>
<comment type="caution">
    <text evidence="3">The sequence shown here is derived from an EMBL/GenBank/DDBJ whole genome shotgun (WGS) entry which is preliminary data.</text>
</comment>
<name>A0ABU8WFT5_9BURK</name>
<evidence type="ECO:0000256" key="1">
    <source>
        <dbReference type="ARBA" id="ARBA00004328"/>
    </source>
</evidence>
<proteinExistence type="predicted"/>
<sequence length="351" mass="36782">MSSLDARGLAAARYAKSLFNGRESPNAALAYAESQDWMHTPHVTSVLRAAVSAQTTINSPALLGEVGTDFSQYVRPLTLLGKITGFRRVPMRVRLLTGSGGSTSYFVGEANPKPISRAAFANLQLDPLKTAGIVVVTQELLRFSTPQADLTLKDDLAAAAIESIDRAFIDPLNSGIANVKPASVTNGVTPLVSTGSTIAQIDSDLKAMVAQLIAAGSTLESAYWIVSPGTAVSLSLKRGTGGNLAYPGVNARGGELLGLPVATSAHMSGDSSGAFIALLDASAVALADEDEAQISVMTQGSLQLADNPSIDASSVQVSLWQTNTAAIRVERYVDWRLRRQGFVSVLSDVSY</sequence>
<organism evidence="3 4">
    <name type="scientific">Variovorax rhizosphaerae</name>
    <dbReference type="NCBI Taxonomy" id="1836200"/>
    <lineage>
        <taxon>Bacteria</taxon>
        <taxon>Pseudomonadati</taxon>
        <taxon>Pseudomonadota</taxon>
        <taxon>Betaproteobacteria</taxon>
        <taxon>Burkholderiales</taxon>
        <taxon>Comamonadaceae</taxon>
        <taxon>Variovorax</taxon>
    </lineage>
</organism>
<comment type="subcellular location">
    <subcellularLocation>
        <location evidence="1">Virion</location>
    </subcellularLocation>
</comment>
<evidence type="ECO:0000313" key="3">
    <source>
        <dbReference type="EMBL" id="MEJ8846377.1"/>
    </source>
</evidence>
<dbReference type="Proteomes" id="UP001385892">
    <property type="component" value="Unassembled WGS sequence"/>
</dbReference>
<evidence type="ECO:0000259" key="2">
    <source>
        <dbReference type="Pfam" id="PF05065"/>
    </source>
</evidence>
<dbReference type="RefSeq" id="WP_340341541.1">
    <property type="nucleotide sequence ID" value="NZ_JBBKZT010000003.1"/>
</dbReference>
<dbReference type="SUPFAM" id="SSF56563">
    <property type="entry name" value="Major capsid protein gp5"/>
    <property type="match status" value="1"/>
</dbReference>
<dbReference type="InterPro" id="IPR024455">
    <property type="entry name" value="Phage_capsid"/>
</dbReference>
<dbReference type="NCBIfam" id="TIGR01554">
    <property type="entry name" value="major_cap_HK97"/>
    <property type="match status" value="1"/>
</dbReference>
<dbReference type="InterPro" id="IPR054612">
    <property type="entry name" value="Phage_capsid-like_C"/>
</dbReference>
<gene>
    <name evidence="3" type="ORF">WKW82_06940</name>
</gene>
<protein>
    <submittedName>
        <fullName evidence="3">Phage major capsid protein</fullName>
    </submittedName>
</protein>
<feature type="domain" description="Phage capsid-like C-terminal" evidence="2">
    <location>
        <begin position="94"/>
        <end position="339"/>
    </location>
</feature>
<reference evidence="3 4" key="1">
    <citation type="submission" date="2024-03" db="EMBL/GenBank/DDBJ databases">
        <title>Novel species of the genus Variovorax.</title>
        <authorList>
            <person name="Liu Q."/>
            <person name="Xin Y.-H."/>
        </authorList>
    </citation>
    <scope>NUCLEOTIDE SEQUENCE [LARGE SCALE GENOMIC DNA]</scope>
    <source>
        <strain evidence="3 4">KACC 18900</strain>
    </source>
</reference>
<dbReference type="EMBL" id="JBBKZT010000003">
    <property type="protein sequence ID" value="MEJ8846377.1"/>
    <property type="molecule type" value="Genomic_DNA"/>
</dbReference>
<keyword evidence="4" id="KW-1185">Reference proteome</keyword>